<evidence type="ECO:0000256" key="1">
    <source>
        <dbReference type="ARBA" id="ARBA00022490"/>
    </source>
</evidence>
<dbReference type="AlphaFoldDB" id="A0A9D1YC97"/>
<dbReference type="InterPro" id="IPR046884">
    <property type="entry name" value="MnmA-like_central"/>
</dbReference>
<dbReference type="Pfam" id="PF20259">
    <property type="entry name" value="tRNA_Me_trans_M"/>
    <property type="match status" value="1"/>
</dbReference>
<evidence type="ECO:0000313" key="13">
    <source>
        <dbReference type="EMBL" id="HIY26159.1"/>
    </source>
</evidence>
<comment type="function">
    <text evidence="10">Catalyzes the 2-thiolation of uridine at the wobble position (U34) of tRNA, leading to the formation of s(2)U34.</text>
</comment>
<evidence type="ECO:0000256" key="3">
    <source>
        <dbReference type="ARBA" id="ARBA00022679"/>
    </source>
</evidence>
<evidence type="ECO:0000256" key="10">
    <source>
        <dbReference type="HAMAP-Rule" id="MF_00144"/>
    </source>
</evidence>
<comment type="caution">
    <text evidence="13">The sequence shown here is derived from an EMBL/GenBank/DDBJ whole genome shotgun (WGS) entry which is preliminary data.</text>
</comment>
<sequence>MRENTVAVAMSGGVDSSVAALLLGEQGWDCQGVTLRLREGEGALLEAADAQAVAEALGMEFRLLDFREIFRRQVMDRFAAAYARGETPNPCLDCNRYVKFGALVDWAREQGFSKVASGHYARVEQDRVTGRWLLKKGLDQSKDQSYVLYGLGQEQLSRLLLPLGELTKEQVRERAGAKGFVNAHKGDSQDICFVPDGNYAAVVEKLLGRSFPPGDFVGTQGQVYGPHRGIIHYTVGQRKGLGLSFPQPMYVCALLPEENQVVLGAGEELFARRLRARDLNLIDRESLEEPLEVTAKIRYGQREQPATAVQTGPDTLEVVFREPQRAITKGQAVVLYRGDTVVGGGTIC</sequence>
<keyword evidence="8" id="KW-1015">Disulfide bond</keyword>
<dbReference type="CDD" id="cd01998">
    <property type="entry name" value="MnmA_TRMU-like"/>
    <property type="match status" value="1"/>
</dbReference>
<evidence type="ECO:0000259" key="11">
    <source>
        <dbReference type="Pfam" id="PF20258"/>
    </source>
</evidence>
<evidence type="ECO:0000313" key="14">
    <source>
        <dbReference type="Proteomes" id="UP000823915"/>
    </source>
</evidence>
<gene>
    <name evidence="10 13" type="primary">mnmA</name>
    <name evidence="13" type="ORF">H9838_03190</name>
</gene>
<dbReference type="Gene3D" id="3.40.50.620">
    <property type="entry name" value="HUPs"/>
    <property type="match status" value="1"/>
</dbReference>
<proteinExistence type="inferred from homology"/>
<keyword evidence="3 10" id="KW-0808">Transferase</keyword>
<feature type="region of interest" description="Interaction with tRNA" evidence="10">
    <location>
        <begin position="142"/>
        <end position="144"/>
    </location>
</feature>
<keyword evidence="4 10" id="KW-0819">tRNA processing</keyword>
<keyword evidence="7 10" id="KW-0694">RNA-binding</keyword>
<dbReference type="InterPro" id="IPR023382">
    <property type="entry name" value="MnmA-like_central_sf"/>
</dbReference>
<evidence type="ECO:0000256" key="7">
    <source>
        <dbReference type="ARBA" id="ARBA00022884"/>
    </source>
</evidence>
<keyword evidence="5 10" id="KW-0547">Nucleotide-binding</keyword>
<keyword evidence="6 10" id="KW-0067">ATP-binding</keyword>
<dbReference type="Pfam" id="PF20258">
    <property type="entry name" value="tRNA_Me_trans_C"/>
    <property type="match status" value="1"/>
</dbReference>
<comment type="catalytic activity">
    <reaction evidence="9 10">
        <text>S-sulfanyl-L-cysteinyl-[protein] + uridine(34) in tRNA + AH2 + ATP = 2-thiouridine(34) in tRNA + L-cysteinyl-[protein] + A + AMP + diphosphate + H(+)</text>
        <dbReference type="Rhea" id="RHEA:47032"/>
        <dbReference type="Rhea" id="RHEA-COMP:10131"/>
        <dbReference type="Rhea" id="RHEA-COMP:11726"/>
        <dbReference type="Rhea" id="RHEA-COMP:11727"/>
        <dbReference type="Rhea" id="RHEA-COMP:11728"/>
        <dbReference type="ChEBI" id="CHEBI:13193"/>
        <dbReference type="ChEBI" id="CHEBI:15378"/>
        <dbReference type="ChEBI" id="CHEBI:17499"/>
        <dbReference type="ChEBI" id="CHEBI:29950"/>
        <dbReference type="ChEBI" id="CHEBI:30616"/>
        <dbReference type="ChEBI" id="CHEBI:33019"/>
        <dbReference type="ChEBI" id="CHEBI:61963"/>
        <dbReference type="ChEBI" id="CHEBI:65315"/>
        <dbReference type="ChEBI" id="CHEBI:87170"/>
        <dbReference type="ChEBI" id="CHEBI:456215"/>
        <dbReference type="EC" id="2.8.1.13"/>
    </reaction>
</comment>
<name>A0A9D1YC97_9FIRM</name>
<feature type="site" description="Interaction with tRNA" evidence="10">
    <location>
        <position position="331"/>
    </location>
</feature>
<feature type="active site" description="Nucleophile" evidence="10">
    <location>
        <position position="94"/>
    </location>
</feature>
<reference evidence="13" key="1">
    <citation type="journal article" date="2021" name="PeerJ">
        <title>Extensive microbial diversity within the chicken gut microbiome revealed by metagenomics and culture.</title>
        <authorList>
            <person name="Gilroy R."/>
            <person name="Ravi A."/>
            <person name="Getino M."/>
            <person name="Pursley I."/>
            <person name="Horton D.L."/>
            <person name="Alikhan N.F."/>
            <person name="Baker D."/>
            <person name="Gharbi K."/>
            <person name="Hall N."/>
            <person name="Watson M."/>
            <person name="Adriaenssens E.M."/>
            <person name="Foster-Nyarko E."/>
            <person name="Jarju S."/>
            <person name="Secka A."/>
            <person name="Antonio M."/>
            <person name="Oren A."/>
            <person name="Chaudhuri R.R."/>
            <person name="La Ragione R."/>
            <person name="Hildebrand F."/>
            <person name="Pallen M.J."/>
        </authorList>
    </citation>
    <scope>NUCLEOTIDE SEQUENCE</scope>
    <source>
        <strain evidence="13">1282</strain>
    </source>
</reference>
<comment type="caution">
    <text evidence="10">Lacks conserved residue(s) required for the propagation of feature annotation.</text>
</comment>
<dbReference type="Gene3D" id="2.30.30.280">
    <property type="entry name" value="Adenine nucleotide alpha hydrolases-like domains"/>
    <property type="match status" value="1"/>
</dbReference>
<feature type="binding site" evidence="10">
    <location>
        <begin position="9"/>
        <end position="16"/>
    </location>
    <ligand>
        <name>ATP</name>
        <dbReference type="ChEBI" id="CHEBI:30616"/>
    </ligand>
</feature>
<feature type="domain" description="tRNA-specific 2-thiouridylase MnmA-like C-terminal" evidence="11">
    <location>
        <begin position="272"/>
        <end position="347"/>
    </location>
</feature>
<feature type="binding site" evidence="10">
    <location>
        <position position="35"/>
    </location>
    <ligand>
        <name>ATP</name>
        <dbReference type="ChEBI" id="CHEBI:30616"/>
    </ligand>
</feature>
<dbReference type="InterPro" id="IPR014729">
    <property type="entry name" value="Rossmann-like_a/b/a_fold"/>
</dbReference>
<feature type="active site" description="Cysteine persulfide intermediate" evidence="10">
    <location>
        <position position="192"/>
    </location>
</feature>
<dbReference type="SUPFAM" id="SSF52402">
    <property type="entry name" value="Adenine nucleotide alpha hydrolases-like"/>
    <property type="match status" value="1"/>
</dbReference>
<keyword evidence="1 10" id="KW-0963">Cytoplasm</keyword>
<feature type="domain" description="tRNA-specific 2-thiouridylase MnmA-like central" evidence="12">
    <location>
        <begin position="203"/>
        <end position="264"/>
    </location>
</feature>
<dbReference type="InterPro" id="IPR004506">
    <property type="entry name" value="MnmA-like"/>
</dbReference>
<accession>A0A9D1YC97</accession>
<dbReference type="NCBIfam" id="NF001138">
    <property type="entry name" value="PRK00143.1"/>
    <property type="match status" value="1"/>
</dbReference>
<dbReference type="HAMAP" id="MF_00144">
    <property type="entry name" value="tRNA_thiouridyl_MnmA"/>
    <property type="match status" value="1"/>
</dbReference>
<dbReference type="EC" id="2.8.1.13" evidence="10"/>
<evidence type="ECO:0000256" key="5">
    <source>
        <dbReference type="ARBA" id="ARBA00022741"/>
    </source>
</evidence>
<evidence type="ECO:0000256" key="8">
    <source>
        <dbReference type="ARBA" id="ARBA00023157"/>
    </source>
</evidence>
<evidence type="ECO:0000256" key="6">
    <source>
        <dbReference type="ARBA" id="ARBA00022840"/>
    </source>
</evidence>
<dbReference type="GO" id="GO:0103016">
    <property type="term" value="F:tRNA-uridine 2-sulfurtransferase activity"/>
    <property type="evidence" value="ECO:0007669"/>
    <property type="project" value="UniProtKB-EC"/>
</dbReference>
<dbReference type="GO" id="GO:0002143">
    <property type="term" value="P:tRNA wobble position uridine thiolation"/>
    <property type="evidence" value="ECO:0007669"/>
    <property type="project" value="TreeGrafter"/>
</dbReference>
<dbReference type="InterPro" id="IPR046885">
    <property type="entry name" value="MnmA-like_C"/>
</dbReference>
<comment type="similarity">
    <text evidence="10">Belongs to the MnmA/TRMU family.</text>
</comment>
<comment type="subcellular location">
    <subcellularLocation>
        <location evidence="10">Cytoplasm</location>
    </subcellularLocation>
</comment>
<feature type="region of interest" description="Interaction with tRNA" evidence="10">
    <location>
        <begin position="298"/>
        <end position="299"/>
    </location>
</feature>
<dbReference type="Proteomes" id="UP000823915">
    <property type="component" value="Unassembled WGS sequence"/>
</dbReference>
<protein>
    <recommendedName>
        <fullName evidence="10">tRNA-specific 2-thiouridylase MnmA</fullName>
        <ecNumber evidence="10">2.8.1.13</ecNumber>
    </recommendedName>
</protein>
<reference evidence="13" key="2">
    <citation type="submission" date="2021-04" db="EMBL/GenBank/DDBJ databases">
        <authorList>
            <person name="Gilroy R."/>
        </authorList>
    </citation>
    <scope>NUCLEOTIDE SEQUENCE</scope>
    <source>
        <strain evidence="13">1282</strain>
    </source>
</reference>
<dbReference type="GO" id="GO:0005524">
    <property type="term" value="F:ATP binding"/>
    <property type="evidence" value="ECO:0007669"/>
    <property type="project" value="UniProtKB-KW"/>
</dbReference>
<dbReference type="Pfam" id="PF03054">
    <property type="entry name" value="tRNA_Me_trans"/>
    <property type="match status" value="1"/>
</dbReference>
<dbReference type="PANTHER" id="PTHR11933:SF5">
    <property type="entry name" value="MITOCHONDRIAL TRNA-SPECIFIC 2-THIOURIDYLASE 1"/>
    <property type="match status" value="1"/>
</dbReference>
<dbReference type="Gene3D" id="2.40.30.10">
    <property type="entry name" value="Translation factors"/>
    <property type="match status" value="1"/>
</dbReference>
<dbReference type="EMBL" id="DXDU01000051">
    <property type="protein sequence ID" value="HIY26159.1"/>
    <property type="molecule type" value="Genomic_DNA"/>
</dbReference>
<dbReference type="GO" id="GO:0000049">
    <property type="term" value="F:tRNA binding"/>
    <property type="evidence" value="ECO:0007669"/>
    <property type="project" value="UniProtKB-KW"/>
</dbReference>
<evidence type="ECO:0000259" key="12">
    <source>
        <dbReference type="Pfam" id="PF20259"/>
    </source>
</evidence>
<evidence type="ECO:0000256" key="9">
    <source>
        <dbReference type="ARBA" id="ARBA00051542"/>
    </source>
</evidence>
<feature type="binding site" evidence="10">
    <location>
        <position position="118"/>
    </location>
    <ligand>
        <name>ATP</name>
        <dbReference type="ChEBI" id="CHEBI:30616"/>
    </ligand>
</feature>
<evidence type="ECO:0000256" key="4">
    <source>
        <dbReference type="ARBA" id="ARBA00022694"/>
    </source>
</evidence>
<evidence type="ECO:0000256" key="2">
    <source>
        <dbReference type="ARBA" id="ARBA00022555"/>
    </source>
</evidence>
<dbReference type="NCBIfam" id="TIGR00420">
    <property type="entry name" value="trmU"/>
    <property type="match status" value="1"/>
</dbReference>
<dbReference type="GO" id="GO:0005737">
    <property type="term" value="C:cytoplasm"/>
    <property type="evidence" value="ECO:0007669"/>
    <property type="project" value="UniProtKB-SubCell"/>
</dbReference>
<dbReference type="FunFam" id="2.40.30.10:FF:000023">
    <property type="entry name" value="tRNA-specific 2-thiouridylase MnmA"/>
    <property type="match status" value="1"/>
</dbReference>
<organism evidence="13 14">
    <name type="scientific">Candidatus Acutalibacter pullistercoris</name>
    <dbReference type="NCBI Taxonomy" id="2838418"/>
    <lineage>
        <taxon>Bacteria</taxon>
        <taxon>Bacillati</taxon>
        <taxon>Bacillota</taxon>
        <taxon>Clostridia</taxon>
        <taxon>Eubacteriales</taxon>
        <taxon>Acutalibacteraceae</taxon>
        <taxon>Acutalibacter</taxon>
    </lineage>
</organism>
<keyword evidence="2 10" id="KW-0820">tRNA-binding</keyword>
<feature type="site" description="Interaction with tRNA" evidence="10">
    <location>
        <position position="119"/>
    </location>
</feature>
<dbReference type="PANTHER" id="PTHR11933">
    <property type="entry name" value="TRNA 5-METHYLAMINOMETHYL-2-THIOURIDYLATE -METHYLTRANSFERASE"/>
    <property type="match status" value="1"/>
</dbReference>